<keyword evidence="1" id="KW-0597">Phosphoprotein</keyword>
<keyword evidence="4" id="KW-0862">Zinc</keyword>
<keyword evidence="3 5" id="KW-0863">Zinc-finger</keyword>
<feature type="domain" description="B box-type" evidence="8">
    <location>
        <begin position="162"/>
        <end position="196"/>
    </location>
</feature>
<dbReference type="PANTHER" id="PTHR25462:SF296">
    <property type="entry name" value="MEIOTIC P26, ISOFORM F"/>
    <property type="match status" value="1"/>
</dbReference>
<keyword evidence="10" id="KW-1185">Reference proteome</keyword>
<dbReference type="AlphaFoldDB" id="A0A8W8K650"/>
<feature type="compositionally biased region" description="Polar residues" evidence="6">
    <location>
        <begin position="427"/>
        <end position="439"/>
    </location>
</feature>
<protein>
    <recommendedName>
        <fullName evidence="11">Tripartite motif-containing protein 3</fullName>
    </recommendedName>
</protein>
<dbReference type="PROSITE" id="PS50119">
    <property type="entry name" value="ZF_BBOX"/>
    <property type="match status" value="2"/>
</dbReference>
<evidence type="ECO:0000256" key="4">
    <source>
        <dbReference type="ARBA" id="ARBA00022833"/>
    </source>
</evidence>
<dbReference type="Proteomes" id="UP000005408">
    <property type="component" value="Unassembled WGS sequence"/>
</dbReference>
<dbReference type="Gene3D" id="2.120.10.30">
    <property type="entry name" value="TolB, C-terminal domain"/>
    <property type="match status" value="1"/>
</dbReference>
<evidence type="ECO:0000313" key="10">
    <source>
        <dbReference type="Proteomes" id="UP000005408"/>
    </source>
</evidence>
<keyword evidence="2" id="KW-0479">Metal-binding</keyword>
<evidence type="ECO:0008006" key="11">
    <source>
        <dbReference type="Google" id="ProtNLM"/>
    </source>
</evidence>
<evidence type="ECO:0000256" key="3">
    <source>
        <dbReference type="ARBA" id="ARBA00022771"/>
    </source>
</evidence>
<evidence type="ECO:0000259" key="7">
    <source>
        <dbReference type="PROSITE" id="PS50089"/>
    </source>
</evidence>
<dbReference type="PROSITE" id="PS00518">
    <property type="entry name" value="ZF_RING_1"/>
    <property type="match status" value="1"/>
</dbReference>
<evidence type="ECO:0000256" key="6">
    <source>
        <dbReference type="SAM" id="MobiDB-lite"/>
    </source>
</evidence>
<dbReference type="SUPFAM" id="SSF57845">
    <property type="entry name" value="B-box zinc-binding domain"/>
    <property type="match status" value="1"/>
</dbReference>
<dbReference type="CDD" id="cd19757">
    <property type="entry name" value="Bbox1"/>
    <property type="match status" value="1"/>
</dbReference>
<sequence length="747" mass="84263">MAGSMYEPDVAEAFLTCSICEVDFKDPVGLPCLHSFCKECISRHILESTKGQKLARGFNCPKCKRQVDAPDPQQAPQHWVESFPVNHFVKNLIENVRLRTENRKCDPCCRRNDNIMAVKWCKECSEAYCEQCESFHKSLKYLQHHNLISMTDLQHQPIKDSANRPPCPDHDGTELAFFCEDHNHVVCSSCVTLDHRKCNNVMSCEEAADKQRLQAEAIIERLRMQRDWANRISENRKHSLKTMEDSSFQLCQQIAGLRQQMNDLLKAKEYKLTEEIKNIKLQEKSHNDSDIESCDGIASTTDNALSLLQNALKHGSDTDVLLTIDKVKHETHVGENTLADITREMKDVFLNFVPDKQLQSMSNALKDIGRITVTYAPVHIAPPYNLEQEAKLNQIEEETVAYQSIPQSPSSTRRTPPLSLTLKMESPPTNVPKSPQTSVSNGIIHTRLSPIASARSLPPLILSPKSATPTKRLAPKQASLDFFFKARTIQDRENCCFTGAEFIGNDKIILVDQTHRKLKLFNKEYTWLGEKVLSAKPYDITVIGANDVAVSLPPEKKIQIYQVRENDCLVISNIQTGARCWGIAFASKKFAICCSLQPPCIKLMSQDGRQLKVFSKDTDGNDLFSFPDYIAMDKSAKNLYVTDKYKKSIIAVSTSGNKRWEFHDEHLLKTPKGIAVLGTRVYVAGCKSHNVLLMTTDGDIIGNVISDGISYPHKIALHSDGDHLMVTQYQSTLVDVEKNMVKIFTVY</sequence>
<proteinExistence type="predicted"/>
<dbReference type="OMA" id="ECISRHI"/>
<reference evidence="9" key="1">
    <citation type="submission" date="2022-08" db="UniProtKB">
        <authorList>
            <consortium name="EnsemblMetazoa"/>
        </authorList>
    </citation>
    <scope>IDENTIFICATION</scope>
    <source>
        <strain evidence="9">05x7-T-G4-1.051#20</strain>
    </source>
</reference>
<organism evidence="9 10">
    <name type="scientific">Magallana gigas</name>
    <name type="common">Pacific oyster</name>
    <name type="synonym">Crassostrea gigas</name>
    <dbReference type="NCBI Taxonomy" id="29159"/>
    <lineage>
        <taxon>Eukaryota</taxon>
        <taxon>Metazoa</taxon>
        <taxon>Spiralia</taxon>
        <taxon>Lophotrochozoa</taxon>
        <taxon>Mollusca</taxon>
        <taxon>Bivalvia</taxon>
        <taxon>Autobranchia</taxon>
        <taxon>Pteriomorphia</taxon>
        <taxon>Ostreida</taxon>
        <taxon>Ostreoidea</taxon>
        <taxon>Ostreidae</taxon>
        <taxon>Magallana</taxon>
    </lineage>
</organism>
<feature type="domain" description="B box-type" evidence="8">
    <location>
        <begin position="109"/>
        <end position="150"/>
    </location>
</feature>
<dbReference type="Gene3D" id="3.30.40.10">
    <property type="entry name" value="Zinc/RING finger domain, C3HC4 (zinc finger)"/>
    <property type="match status" value="1"/>
</dbReference>
<dbReference type="Pfam" id="PF13445">
    <property type="entry name" value="zf-RING_UBOX"/>
    <property type="match status" value="1"/>
</dbReference>
<dbReference type="SUPFAM" id="SSF101898">
    <property type="entry name" value="NHL repeat"/>
    <property type="match status" value="1"/>
</dbReference>
<dbReference type="InterPro" id="IPR011042">
    <property type="entry name" value="6-blade_b-propeller_TolB-like"/>
</dbReference>
<dbReference type="SMART" id="SM00184">
    <property type="entry name" value="RING"/>
    <property type="match status" value="1"/>
</dbReference>
<dbReference type="Pfam" id="PF00643">
    <property type="entry name" value="zf-B_box"/>
    <property type="match status" value="1"/>
</dbReference>
<evidence type="ECO:0000256" key="2">
    <source>
        <dbReference type="ARBA" id="ARBA00022723"/>
    </source>
</evidence>
<feature type="compositionally biased region" description="Low complexity" evidence="6">
    <location>
        <begin position="408"/>
        <end position="422"/>
    </location>
</feature>
<dbReference type="InterPro" id="IPR047153">
    <property type="entry name" value="TRIM45/56/19-like"/>
</dbReference>
<dbReference type="InterPro" id="IPR017907">
    <property type="entry name" value="Znf_RING_CS"/>
</dbReference>
<dbReference type="EnsemblMetazoa" id="G22263.1">
    <property type="protein sequence ID" value="G22263.1:cds"/>
    <property type="gene ID" value="G22263"/>
</dbReference>
<evidence type="ECO:0000313" key="9">
    <source>
        <dbReference type="EnsemblMetazoa" id="G22263.1:cds"/>
    </source>
</evidence>
<dbReference type="PROSITE" id="PS50089">
    <property type="entry name" value="ZF_RING_2"/>
    <property type="match status" value="1"/>
</dbReference>
<dbReference type="PANTHER" id="PTHR25462">
    <property type="entry name" value="BONUS, ISOFORM C-RELATED"/>
    <property type="match status" value="1"/>
</dbReference>
<evidence type="ECO:0000256" key="1">
    <source>
        <dbReference type="ARBA" id="ARBA00022553"/>
    </source>
</evidence>
<dbReference type="SUPFAM" id="SSF57850">
    <property type="entry name" value="RING/U-box"/>
    <property type="match status" value="1"/>
</dbReference>
<dbReference type="Gene3D" id="3.30.160.60">
    <property type="entry name" value="Classic Zinc Finger"/>
    <property type="match status" value="1"/>
</dbReference>
<dbReference type="InterPro" id="IPR013083">
    <property type="entry name" value="Znf_RING/FYVE/PHD"/>
</dbReference>
<feature type="domain" description="RING-type" evidence="7">
    <location>
        <begin position="17"/>
        <end position="64"/>
    </location>
</feature>
<dbReference type="InterPro" id="IPR027370">
    <property type="entry name" value="Znf-RING_euk"/>
</dbReference>
<accession>A0A8W8K650</accession>
<evidence type="ECO:0000256" key="5">
    <source>
        <dbReference type="PROSITE-ProRule" id="PRU00024"/>
    </source>
</evidence>
<feature type="region of interest" description="Disordered" evidence="6">
    <location>
        <begin position="401"/>
        <end position="439"/>
    </location>
</feature>
<dbReference type="InterPro" id="IPR001841">
    <property type="entry name" value="Znf_RING"/>
</dbReference>
<dbReference type="GO" id="GO:0008270">
    <property type="term" value="F:zinc ion binding"/>
    <property type="evidence" value="ECO:0007669"/>
    <property type="project" value="UniProtKB-KW"/>
</dbReference>
<dbReference type="Gene3D" id="4.10.830.40">
    <property type="match status" value="1"/>
</dbReference>
<dbReference type="OrthoDB" id="6129516at2759"/>
<name>A0A8W8K650_MAGGI</name>
<dbReference type="InterPro" id="IPR000315">
    <property type="entry name" value="Znf_B-box"/>
</dbReference>
<evidence type="ECO:0000259" key="8">
    <source>
        <dbReference type="PROSITE" id="PS50119"/>
    </source>
</evidence>